<keyword evidence="8" id="KW-0170">Cobalt</keyword>
<proteinExistence type="inferred from homology"/>
<evidence type="ECO:0000256" key="5">
    <source>
        <dbReference type="ARBA" id="ARBA00022741"/>
    </source>
</evidence>
<keyword evidence="6 12" id="KW-0560">Oxidoreductase</keyword>
<dbReference type="InterPro" id="IPR013509">
    <property type="entry name" value="RNR_lsu_N"/>
</dbReference>
<name>A0A3B1BLA6_9ZZZZ</name>
<comment type="cofactor">
    <cofactor evidence="1">
        <name>adenosylcob(III)alamin</name>
        <dbReference type="ChEBI" id="CHEBI:18408"/>
    </cofactor>
</comment>
<gene>
    <name evidence="12" type="ORF">MNBD_GAMMA25-1612</name>
</gene>
<dbReference type="CDD" id="cd02888">
    <property type="entry name" value="RNR_II_dimer"/>
    <property type="match status" value="1"/>
</dbReference>
<dbReference type="SUPFAM" id="SSF51998">
    <property type="entry name" value="PFL-like glycyl radical enzymes"/>
    <property type="match status" value="1"/>
</dbReference>
<dbReference type="AlphaFoldDB" id="A0A3B1BLA6"/>
<evidence type="ECO:0000256" key="9">
    <source>
        <dbReference type="ARBA" id="ARBA00047754"/>
    </source>
</evidence>
<evidence type="ECO:0000259" key="10">
    <source>
        <dbReference type="Pfam" id="PF00317"/>
    </source>
</evidence>
<comment type="similarity">
    <text evidence="2">Belongs to the ribonucleoside diphosphate reductase class-2 family.</text>
</comment>
<evidence type="ECO:0000256" key="3">
    <source>
        <dbReference type="ARBA" id="ARBA00012274"/>
    </source>
</evidence>
<dbReference type="InterPro" id="IPR013344">
    <property type="entry name" value="RNR_NrdJ/NrdZ"/>
</dbReference>
<dbReference type="InterPro" id="IPR000788">
    <property type="entry name" value="RNR_lg_C"/>
</dbReference>
<dbReference type="EC" id="1.17.4.1" evidence="3"/>
<keyword evidence="7" id="KW-1015">Disulfide bond</keyword>
<dbReference type="EMBL" id="UOFY01000067">
    <property type="protein sequence ID" value="VAX11410.1"/>
    <property type="molecule type" value="Genomic_DNA"/>
</dbReference>
<evidence type="ECO:0000256" key="8">
    <source>
        <dbReference type="ARBA" id="ARBA00023285"/>
    </source>
</evidence>
<dbReference type="GO" id="GO:0031419">
    <property type="term" value="F:cobalamin binding"/>
    <property type="evidence" value="ECO:0007669"/>
    <property type="project" value="UniProtKB-KW"/>
</dbReference>
<dbReference type="PANTHER" id="PTHR43371">
    <property type="entry name" value="VITAMIN B12-DEPENDENT RIBONUCLEOTIDE REDUCTASE"/>
    <property type="match status" value="1"/>
</dbReference>
<dbReference type="FunFam" id="3.20.70.20:FF:000040">
    <property type="entry name" value="Vitamin B12-dependent ribonucleotide reductase"/>
    <property type="match status" value="1"/>
</dbReference>
<dbReference type="PRINTS" id="PR01183">
    <property type="entry name" value="RIBORDTASEM1"/>
</dbReference>
<dbReference type="GO" id="GO:0004748">
    <property type="term" value="F:ribonucleoside-diphosphate reductase activity, thioredoxin disulfide as acceptor"/>
    <property type="evidence" value="ECO:0007669"/>
    <property type="project" value="UniProtKB-EC"/>
</dbReference>
<organism evidence="12">
    <name type="scientific">hydrothermal vent metagenome</name>
    <dbReference type="NCBI Taxonomy" id="652676"/>
    <lineage>
        <taxon>unclassified sequences</taxon>
        <taxon>metagenomes</taxon>
        <taxon>ecological metagenomes</taxon>
    </lineage>
</organism>
<evidence type="ECO:0000259" key="11">
    <source>
        <dbReference type="Pfam" id="PF02867"/>
    </source>
</evidence>
<evidence type="ECO:0000313" key="12">
    <source>
        <dbReference type="EMBL" id="VAX11410.1"/>
    </source>
</evidence>
<dbReference type="Pfam" id="PF00317">
    <property type="entry name" value="Ribonuc_red_lgN"/>
    <property type="match status" value="1"/>
</dbReference>
<keyword evidence="5" id="KW-0547">Nucleotide-binding</keyword>
<dbReference type="Gene3D" id="3.20.70.20">
    <property type="match status" value="1"/>
</dbReference>
<evidence type="ECO:0000256" key="4">
    <source>
        <dbReference type="ARBA" id="ARBA00022628"/>
    </source>
</evidence>
<dbReference type="InterPro" id="IPR050862">
    <property type="entry name" value="RdRp_reductase_class-2"/>
</dbReference>
<reference evidence="12" key="1">
    <citation type="submission" date="2018-06" db="EMBL/GenBank/DDBJ databases">
        <authorList>
            <person name="Zhirakovskaya E."/>
        </authorList>
    </citation>
    <scope>NUCLEOTIDE SEQUENCE</scope>
</reference>
<evidence type="ECO:0000256" key="2">
    <source>
        <dbReference type="ARBA" id="ARBA00007405"/>
    </source>
</evidence>
<protein>
    <recommendedName>
        <fullName evidence="3">ribonucleoside-diphosphate reductase</fullName>
        <ecNumber evidence="3">1.17.4.1</ecNumber>
    </recommendedName>
</protein>
<evidence type="ECO:0000256" key="6">
    <source>
        <dbReference type="ARBA" id="ARBA00023002"/>
    </source>
</evidence>
<feature type="domain" description="Ribonucleotide reductase large subunit C-terminal" evidence="11">
    <location>
        <begin position="103"/>
        <end position="651"/>
    </location>
</feature>
<dbReference type="PANTHER" id="PTHR43371:SF1">
    <property type="entry name" value="RIBONUCLEOSIDE-DIPHOSPHATE REDUCTASE"/>
    <property type="match status" value="1"/>
</dbReference>
<feature type="domain" description="Ribonucleotide reductase large subunit N-terminal" evidence="10">
    <location>
        <begin position="20"/>
        <end position="91"/>
    </location>
</feature>
<dbReference type="NCBIfam" id="TIGR02504">
    <property type="entry name" value="NrdJ_Z"/>
    <property type="match status" value="1"/>
</dbReference>
<sequence>MSASLHKLTVNQVADIPLQDASMDIWDKKYRLKSKDGEIVDQDIDATYQRVAKALAEVEESAQQEHWNEQFLWALRHGAIPAGRITSNAGAQEHKPATSTINCTVSGIIEDSMDDILNKVHEAGLTLKAGCGIGYEFSTLRTRGAYVSGAGAYTSGPLSFMDIYDKMCFTVSSAGGRRGAQMATFDVGHPDVMDFIRAKREAGRLRQFNLSLLITDEFIQAVRKDQDWKLAFPLQSKEVEEENIELSNANTVIWREWPTTRGYVVDDDGLVACKVYRTIKAKHLWDMIMTSTYDFAEPGFILIDKVNEMNNNWFCENIRATNPCGEQPLPPYGSCLLGSINLTRFVREPFTDNAWFDWDEYRKTVNIFTRMLDNVVEINGLPLEGQREAILDKRRHGMGFLGLGSTCTMLKMKYGEDDSVAFTEQVSRELAVTGWQAALELAKEKGPAPIMVKDFEVSADMLRKCPQMKRDGYQVGDSVKGKVLHAKYSRYMQRIAEVEPELVAELEQVGARFTHHSSIAPTGTISLSLANNASNGIEPSFAHHYARNVIREGKKTKEKVDVYSFELLAYRGLVNAKAKPYSEEAEAQLPDYFISADDITPKAHVDVQAAAQIWIDSSISKTANVPTDYPFEDFKDIYLYAHEKGLKGCTTFRFNPEAFQGVLVKEEDLENTTYRFTLENGDIVEVKGNEEIEYDGETHTAANLFDALKEGYYGKF</sequence>
<dbReference type="Pfam" id="PF02867">
    <property type="entry name" value="Ribonuc_red_lgC"/>
    <property type="match status" value="1"/>
</dbReference>
<comment type="catalytic activity">
    <reaction evidence="9">
        <text>a 2'-deoxyribonucleoside 5'-diphosphate + [thioredoxin]-disulfide + H2O = a ribonucleoside 5'-diphosphate + [thioredoxin]-dithiol</text>
        <dbReference type="Rhea" id="RHEA:23252"/>
        <dbReference type="Rhea" id="RHEA-COMP:10698"/>
        <dbReference type="Rhea" id="RHEA-COMP:10700"/>
        <dbReference type="ChEBI" id="CHEBI:15377"/>
        <dbReference type="ChEBI" id="CHEBI:29950"/>
        <dbReference type="ChEBI" id="CHEBI:50058"/>
        <dbReference type="ChEBI" id="CHEBI:57930"/>
        <dbReference type="ChEBI" id="CHEBI:73316"/>
        <dbReference type="EC" id="1.17.4.1"/>
    </reaction>
</comment>
<evidence type="ECO:0000256" key="7">
    <source>
        <dbReference type="ARBA" id="ARBA00023157"/>
    </source>
</evidence>
<keyword evidence="4" id="KW-0846">Cobalamin</keyword>
<accession>A0A3B1BLA6</accession>
<dbReference type="GO" id="GO:0009263">
    <property type="term" value="P:deoxyribonucleotide biosynthetic process"/>
    <property type="evidence" value="ECO:0007669"/>
    <property type="project" value="InterPro"/>
</dbReference>
<evidence type="ECO:0000256" key="1">
    <source>
        <dbReference type="ARBA" id="ARBA00001922"/>
    </source>
</evidence>
<dbReference type="GO" id="GO:0005524">
    <property type="term" value="F:ATP binding"/>
    <property type="evidence" value="ECO:0007669"/>
    <property type="project" value="InterPro"/>
</dbReference>